<sequence>MHLLRSWGFAALMGLAGAPHLALGAVQLLRDFSESAALQPLYTMSPQCGFCPNWQMDTVSFDQDRSPLTKNDLGSTLMTCGTNSTIQASPMDYLFIIDGSSGMSKYGENILAAFSSIGMATPVSPAQDLRYAVVAVGGLPDLILAPTNNTAAFMAAVKYVMDPANARPGQEATLEAIRIALTDQPMWASYGFRRACLDTVSPCEFAWRPKAKKNIFIFTDEDSDVPANVGMRTAAQAVKENQLCSTATDQSFDSQTMVYKCASSSAIEPSWVGPRALVQALDSGTISNRVMRMVRKDGGPAYLHPAAQEEVLLTARYVLRANAFVSLFMRPAGGIGSDGPVASWNDANPIYDPASAADNVTTAVWQFGHPALNVHNASLAGFDRLATYNKLVLAKLSNSLQALVLGGGGYMRVLDIDQWLGTTEKQPTLGKTLAEGSQACLLASWDTDIAFPTRDRSGNPCDCALDRVVVPMVLYKAAAMPEKAPASLPVYGFSRDCGACPAEVTTPSTSSKTWNSQLIECNGVGSMMVDYLFLIDTSHGANVNAQVAFDKAHQSIFSAIAVAGQDARVSIVVIGGPPALRMAPTNNEATFNATLAQIFKVERNGQESMLEAIRISLSPNPMNTKYGFLQQCVTESSNLCTFRWRAGAAKNIVAITNEDSDLPYWPANRNSAQTPDSSMCAMMTRMDFQNGTSILPWTTCSSSSLVEPAWVGPKVMLAGRLSWMPEFISPNSQQWFRSTGDKIALHPAYQREVLDTARLLIKNQVFLTITVDANGGSNNPWGPVSVWNPKNPLYRAGTDFDNVSQAMRQYGDPNLSQDVETGYNLTSTYNNHLQNGLSGSLTSLVLSGGGWVRLWDYNRVVDRAVDRDLFQRLVSINQQCRPLEPYFPLVPASVASDVEICDCTEQWPDTGLITVVTAPT</sequence>
<feature type="signal peptide" evidence="1">
    <location>
        <begin position="1"/>
        <end position="24"/>
    </location>
</feature>
<keyword evidence="1" id="KW-0732">Signal</keyword>
<name>A0A4P9WXB4_9FUNG</name>
<proteinExistence type="predicted"/>
<protein>
    <recommendedName>
        <fullName evidence="4">VWFA domain-containing protein</fullName>
    </recommendedName>
</protein>
<evidence type="ECO:0008006" key="4">
    <source>
        <dbReference type="Google" id="ProtNLM"/>
    </source>
</evidence>
<feature type="non-terminal residue" evidence="2">
    <location>
        <position position="920"/>
    </location>
</feature>
<evidence type="ECO:0000313" key="3">
    <source>
        <dbReference type="Proteomes" id="UP000268535"/>
    </source>
</evidence>
<evidence type="ECO:0000256" key="1">
    <source>
        <dbReference type="SAM" id="SignalP"/>
    </source>
</evidence>
<dbReference type="Proteomes" id="UP000268535">
    <property type="component" value="Unassembled WGS sequence"/>
</dbReference>
<dbReference type="InterPro" id="IPR036465">
    <property type="entry name" value="vWFA_dom_sf"/>
</dbReference>
<accession>A0A4P9WXB4</accession>
<dbReference type="SUPFAM" id="SSF53300">
    <property type="entry name" value="vWA-like"/>
    <property type="match status" value="1"/>
</dbReference>
<dbReference type="Gene3D" id="3.40.50.410">
    <property type="entry name" value="von Willebrand factor, type A domain"/>
    <property type="match status" value="1"/>
</dbReference>
<organism evidence="2 3">
    <name type="scientific">Caulochytrium protostelioides</name>
    <dbReference type="NCBI Taxonomy" id="1555241"/>
    <lineage>
        <taxon>Eukaryota</taxon>
        <taxon>Fungi</taxon>
        <taxon>Fungi incertae sedis</taxon>
        <taxon>Chytridiomycota</taxon>
        <taxon>Chytridiomycota incertae sedis</taxon>
        <taxon>Chytridiomycetes</taxon>
        <taxon>Caulochytriales</taxon>
        <taxon>Caulochytriaceae</taxon>
        <taxon>Caulochytrium</taxon>
    </lineage>
</organism>
<reference evidence="3" key="1">
    <citation type="journal article" date="2018" name="Nat. Microbiol.">
        <title>Leveraging single-cell genomics to expand the fungal tree of life.</title>
        <authorList>
            <person name="Ahrendt S.R."/>
            <person name="Quandt C.A."/>
            <person name="Ciobanu D."/>
            <person name="Clum A."/>
            <person name="Salamov A."/>
            <person name="Andreopoulos B."/>
            <person name="Cheng J.F."/>
            <person name="Woyke T."/>
            <person name="Pelin A."/>
            <person name="Henrissat B."/>
            <person name="Reynolds N.K."/>
            <person name="Benny G.L."/>
            <person name="Smith M.E."/>
            <person name="James T.Y."/>
            <person name="Grigoriev I.V."/>
        </authorList>
    </citation>
    <scope>NUCLEOTIDE SEQUENCE [LARGE SCALE GENOMIC DNA]</scope>
    <source>
        <strain evidence="3">ATCC 52028</strain>
    </source>
</reference>
<feature type="chain" id="PRO_5020617183" description="VWFA domain-containing protein" evidence="1">
    <location>
        <begin position="25"/>
        <end position="920"/>
    </location>
</feature>
<dbReference type="AlphaFoldDB" id="A0A4P9WXB4"/>
<dbReference type="EMBL" id="ML009125">
    <property type="protein sequence ID" value="RKO98034.1"/>
    <property type="molecule type" value="Genomic_DNA"/>
</dbReference>
<evidence type="ECO:0000313" key="2">
    <source>
        <dbReference type="EMBL" id="RKO98034.1"/>
    </source>
</evidence>
<gene>
    <name evidence="2" type="ORF">CAUPRSCDRAFT_10345</name>
</gene>